<dbReference type="EMBL" id="KN832891">
    <property type="protein sequence ID" value="KIM94180.1"/>
    <property type="molecule type" value="Genomic_DNA"/>
</dbReference>
<accession>A0A0C3GDD8</accession>
<protein>
    <recommendedName>
        <fullName evidence="1">Nudix hydrolase domain-containing protein</fullName>
    </recommendedName>
</protein>
<dbReference type="InterPro" id="IPR000086">
    <property type="entry name" value="NUDIX_hydrolase_dom"/>
</dbReference>
<gene>
    <name evidence="2" type="ORF">OIDMADRAFT_172890</name>
</gene>
<dbReference type="InterPro" id="IPR015797">
    <property type="entry name" value="NUDIX_hydrolase-like_dom_sf"/>
</dbReference>
<evidence type="ECO:0000313" key="3">
    <source>
        <dbReference type="Proteomes" id="UP000054321"/>
    </source>
</evidence>
<dbReference type="SUPFAM" id="SSF55811">
    <property type="entry name" value="Nudix"/>
    <property type="match status" value="1"/>
</dbReference>
<organism evidence="2 3">
    <name type="scientific">Oidiodendron maius (strain Zn)</name>
    <dbReference type="NCBI Taxonomy" id="913774"/>
    <lineage>
        <taxon>Eukaryota</taxon>
        <taxon>Fungi</taxon>
        <taxon>Dikarya</taxon>
        <taxon>Ascomycota</taxon>
        <taxon>Pezizomycotina</taxon>
        <taxon>Leotiomycetes</taxon>
        <taxon>Leotiomycetes incertae sedis</taxon>
        <taxon>Myxotrichaceae</taxon>
        <taxon>Oidiodendron</taxon>
    </lineage>
</organism>
<dbReference type="OrthoDB" id="206213at2759"/>
<keyword evidence="3" id="KW-1185">Reference proteome</keyword>
<reference evidence="2 3" key="1">
    <citation type="submission" date="2014-04" db="EMBL/GenBank/DDBJ databases">
        <authorList>
            <consortium name="DOE Joint Genome Institute"/>
            <person name="Kuo A."/>
            <person name="Martino E."/>
            <person name="Perotto S."/>
            <person name="Kohler A."/>
            <person name="Nagy L.G."/>
            <person name="Floudas D."/>
            <person name="Copeland A."/>
            <person name="Barry K.W."/>
            <person name="Cichocki N."/>
            <person name="Veneault-Fourrey C."/>
            <person name="LaButti K."/>
            <person name="Lindquist E.A."/>
            <person name="Lipzen A."/>
            <person name="Lundell T."/>
            <person name="Morin E."/>
            <person name="Murat C."/>
            <person name="Sun H."/>
            <person name="Tunlid A."/>
            <person name="Henrissat B."/>
            <person name="Grigoriev I.V."/>
            <person name="Hibbett D.S."/>
            <person name="Martin F."/>
            <person name="Nordberg H.P."/>
            <person name="Cantor M.N."/>
            <person name="Hua S.X."/>
        </authorList>
    </citation>
    <scope>NUCLEOTIDE SEQUENCE [LARGE SCALE GENOMIC DNA]</scope>
    <source>
        <strain evidence="2 3">Zn</strain>
    </source>
</reference>
<reference evidence="3" key="2">
    <citation type="submission" date="2015-01" db="EMBL/GenBank/DDBJ databases">
        <title>Evolutionary Origins and Diversification of the Mycorrhizal Mutualists.</title>
        <authorList>
            <consortium name="DOE Joint Genome Institute"/>
            <consortium name="Mycorrhizal Genomics Consortium"/>
            <person name="Kohler A."/>
            <person name="Kuo A."/>
            <person name="Nagy L.G."/>
            <person name="Floudas D."/>
            <person name="Copeland A."/>
            <person name="Barry K.W."/>
            <person name="Cichocki N."/>
            <person name="Veneault-Fourrey C."/>
            <person name="LaButti K."/>
            <person name="Lindquist E.A."/>
            <person name="Lipzen A."/>
            <person name="Lundell T."/>
            <person name="Morin E."/>
            <person name="Murat C."/>
            <person name="Riley R."/>
            <person name="Ohm R."/>
            <person name="Sun H."/>
            <person name="Tunlid A."/>
            <person name="Henrissat B."/>
            <person name="Grigoriev I.V."/>
            <person name="Hibbett D.S."/>
            <person name="Martin F."/>
        </authorList>
    </citation>
    <scope>NUCLEOTIDE SEQUENCE [LARGE SCALE GENOMIC DNA]</scope>
    <source>
        <strain evidence="3">Zn</strain>
    </source>
</reference>
<name>A0A0C3GDD8_OIDMZ</name>
<evidence type="ECO:0000313" key="2">
    <source>
        <dbReference type="EMBL" id="KIM94180.1"/>
    </source>
</evidence>
<feature type="domain" description="Nudix hydrolase" evidence="1">
    <location>
        <begin position="27"/>
        <end position="84"/>
    </location>
</feature>
<dbReference type="HOGENOM" id="CLU_2360273_0_0_1"/>
<dbReference type="Pfam" id="PF00293">
    <property type="entry name" value="NUDIX"/>
    <property type="match status" value="1"/>
</dbReference>
<dbReference type="STRING" id="913774.A0A0C3GDD8"/>
<sequence>MDTNLRQRAIVSSFICTSPQAPEGLTFALFKRSEKVNSYPSRWAVCSGSISCSNSSPESAAQREILEETTLSIPEDIYLLRYSKPFLFIDHKLRTE</sequence>
<dbReference type="Proteomes" id="UP000054321">
    <property type="component" value="Unassembled WGS sequence"/>
</dbReference>
<dbReference type="InParanoid" id="A0A0C3GDD8"/>
<dbReference type="Gene3D" id="3.90.79.10">
    <property type="entry name" value="Nucleoside Triphosphate Pyrophosphohydrolase"/>
    <property type="match status" value="1"/>
</dbReference>
<proteinExistence type="predicted"/>
<dbReference type="AlphaFoldDB" id="A0A0C3GDD8"/>
<evidence type="ECO:0000259" key="1">
    <source>
        <dbReference type="Pfam" id="PF00293"/>
    </source>
</evidence>